<dbReference type="AlphaFoldDB" id="A0A2V3IX93"/>
<accession>A0A2V3IX93</accession>
<name>A0A2V3IX93_9FLOR</name>
<feature type="region of interest" description="Disordered" evidence="1">
    <location>
        <begin position="126"/>
        <end position="168"/>
    </location>
</feature>
<keyword evidence="2" id="KW-0472">Membrane</keyword>
<feature type="transmembrane region" description="Helical" evidence="2">
    <location>
        <begin position="74"/>
        <end position="93"/>
    </location>
</feature>
<keyword evidence="5" id="KW-1185">Reference proteome</keyword>
<gene>
    <name evidence="4" type="ORF">BWQ96_03459</name>
</gene>
<keyword evidence="2" id="KW-1133">Transmembrane helix</keyword>
<dbReference type="EMBL" id="NBIV01000033">
    <property type="protein sequence ID" value="PXF46768.1"/>
    <property type="molecule type" value="Genomic_DNA"/>
</dbReference>
<evidence type="ECO:0000256" key="1">
    <source>
        <dbReference type="SAM" id="MobiDB-lite"/>
    </source>
</evidence>
<proteinExistence type="predicted"/>
<protein>
    <submittedName>
        <fullName evidence="4">Uncharacterized protein</fullName>
    </submittedName>
</protein>
<feature type="signal peptide" evidence="3">
    <location>
        <begin position="1"/>
        <end position="24"/>
    </location>
</feature>
<evidence type="ECO:0000256" key="3">
    <source>
        <dbReference type="SAM" id="SignalP"/>
    </source>
</evidence>
<evidence type="ECO:0000256" key="2">
    <source>
        <dbReference type="SAM" id="Phobius"/>
    </source>
</evidence>
<keyword evidence="2" id="KW-0812">Transmembrane</keyword>
<organism evidence="4 5">
    <name type="scientific">Gracilariopsis chorda</name>
    <dbReference type="NCBI Taxonomy" id="448386"/>
    <lineage>
        <taxon>Eukaryota</taxon>
        <taxon>Rhodophyta</taxon>
        <taxon>Florideophyceae</taxon>
        <taxon>Rhodymeniophycidae</taxon>
        <taxon>Gracilariales</taxon>
        <taxon>Gracilariaceae</taxon>
        <taxon>Gracilariopsis</taxon>
    </lineage>
</organism>
<feature type="chain" id="PRO_5015988272" evidence="3">
    <location>
        <begin position="25"/>
        <end position="168"/>
    </location>
</feature>
<comment type="caution">
    <text evidence="4">The sequence shown here is derived from an EMBL/GenBank/DDBJ whole genome shotgun (WGS) entry which is preliminary data.</text>
</comment>
<feature type="compositionally biased region" description="Basic and acidic residues" evidence="1">
    <location>
        <begin position="129"/>
        <end position="139"/>
    </location>
</feature>
<feature type="transmembrane region" description="Helical" evidence="2">
    <location>
        <begin position="105"/>
        <end position="124"/>
    </location>
</feature>
<evidence type="ECO:0000313" key="4">
    <source>
        <dbReference type="EMBL" id="PXF46768.1"/>
    </source>
</evidence>
<sequence>MGNFSASEMMTIYGLTLMICGALAFQDSNQAKNAMSAIYMGNGGAVICFLLAAGSRDPTVKKGEKGYKLMMISVHLAFIFPLLFGGVVGWRLWKAWNIPHKAYLKPYFSIIVAMSLLTAGVIYSKKPQRAAETKQKKDEDEQSETTKNTEASTETESSVRRRRRATAM</sequence>
<dbReference type="Proteomes" id="UP000247409">
    <property type="component" value="Unassembled WGS sequence"/>
</dbReference>
<keyword evidence="3" id="KW-0732">Signal</keyword>
<reference evidence="4 5" key="1">
    <citation type="journal article" date="2018" name="Mol. Biol. Evol.">
        <title>Analysis of the draft genome of the red seaweed Gracilariopsis chorda provides insights into genome size evolution in Rhodophyta.</title>
        <authorList>
            <person name="Lee J."/>
            <person name="Yang E.C."/>
            <person name="Graf L."/>
            <person name="Yang J.H."/>
            <person name="Qiu H."/>
            <person name="Zel Zion U."/>
            <person name="Chan C.X."/>
            <person name="Stephens T.G."/>
            <person name="Weber A.P.M."/>
            <person name="Boo G.H."/>
            <person name="Boo S.M."/>
            <person name="Kim K.M."/>
            <person name="Shin Y."/>
            <person name="Jung M."/>
            <person name="Lee S.J."/>
            <person name="Yim H.S."/>
            <person name="Lee J.H."/>
            <person name="Bhattacharya D."/>
            <person name="Yoon H.S."/>
        </authorList>
    </citation>
    <scope>NUCLEOTIDE SEQUENCE [LARGE SCALE GENOMIC DNA]</scope>
    <source>
        <strain evidence="4 5">SKKU-2015</strain>
        <tissue evidence="4">Whole body</tissue>
    </source>
</reference>
<feature type="transmembrane region" description="Helical" evidence="2">
    <location>
        <begin position="34"/>
        <end position="53"/>
    </location>
</feature>
<evidence type="ECO:0000313" key="5">
    <source>
        <dbReference type="Proteomes" id="UP000247409"/>
    </source>
</evidence>
<feature type="compositionally biased region" description="Low complexity" evidence="1">
    <location>
        <begin position="145"/>
        <end position="156"/>
    </location>
</feature>